<evidence type="ECO:0000256" key="2">
    <source>
        <dbReference type="PROSITE-ProRule" id="PRU00235"/>
    </source>
</evidence>
<dbReference type="AlphaFoldDB" id="A0AAN6YVQ1"/>
<feature type="repeat" description="RCC1" evidence="2">
    <location>
        <begin position="2"/>
        <end position="67"/>
    </location>
</feature>
<organism evidence="3 4">
    <name type="scientific">Canariomyces notabilis</name>
    <dbReference type="NCBI Taxonomy" id="2074819"/>
    <lineage>
        <taxon>Eukaryota</taxon>
        <taxon>Fungi</taxon>
        <taxon>Dikarya</taxon>
        <taxon>Ascomycota</taxon>
        <taxon>Pezizomycotina</taxon>
        <taxon>Sordariomycetes</taxon>
        <taxon>Sordariomycetidae</taxon>
        <taxon>Sordariales</taxon>
        <taxon>Chaetomiaceae</taxon>
        <taxon>Canariomyces</taxon>
    </lineage>
</organism>
<accession>A0AAN6YVQ1</accession>
<protein>
    <submittedName>
        <fullName evidence="3">RCC1/BLIP-II</fullName>
    </submittedName>
</protein>
<dbReference type="EMBL" id="MU853335">
    <property type="protein sequence ID" value="KAK4115283.1"/>
    <property type="molecule type" value="Genomic_DNA"/>
</dbReference>
<gene>
    <name evidence="3" type="ORF">N656DRAFT_787818</name>
</gene>
<dbReference type="PROSITE" id="PS50012">
    <property type="entry name" value="RCC1_3"/>
    <property type="match status" value="4"/>
</dbReference>
<name>A0AAN6YVQ1_9PEZI</name>
<dbReference type="SUPFAM" id="SSF50985">
    <property type="entry name" value="RCC1/BLIP-II"/>
    <property type="match status" value="1"/>
</dbReference>
<keyword evidence="1" id="KW-0677">Repeat</keyword>
<dbReference type="Gene3D" id="2.130.10.30">
    <property type="entry name" value="Regulator of chromosome condensation 1/beta-lactamase-inhibitor protein II"/>
    <property type="match status" value="2"/>
</dbReference>
<dbReference type="InterPro" id="IPR051210">
    <property type="entry name" value="Ub_ligase/GEF_domain"/>
</dbReference>
<sequence length="393" mass="40510">MLLLQALGSNGSGQLGIGHKDDVSTAQNVLLPSSLTASNTGTHPAKPQPHAKLIVAGGNHTLLLLSSGELFWTGDASSGACGPFPDANDPETTPTFRPVHLGPHLPEGTKVELAAATWAASVVVVAPPTPVDGASTTSATTTTPSVYSFGSGDRGELGLGPGTARVCEATQIHNFPPVGTHVIDLVASMGHVVAVLSNGEAWGWGNGRKGQLGSPATAAVHAPRRIQGVNFRVIKAVCGREFTCLFGAPEKGDMAVLGSDKWGVRSQAPGPESLAGWKEVGAGWGCVFVLKEDGMLLSWGRNDHGQLAPECLPRIRSIAVGSEHTLALTEEGDVLAWGWGEHGNCGPVCDVDKGKGHRNRIASTKATLAAQGAEITMLGAGCATSWVVMEKVT</sequence>
<dbReference type="PANTHER" id="PTHR22870:SF466">
    <property type="entry name" value="ANKYRIN REPEAT-CONTAINING PROTEIN"/>
    <property type="match status" value="1"/>
</dbReference>
<evidence type="ECO:0000256" key="1">
    <source>
        <dbReference type="ARBA" id="ARBA00022737"/>
    </source>
</evidence>
<dbReference type="InterPro" id="IPR009091">
    <property type="entry name" value="RCC1/BLIP-II"/>
</dbReference>
<dbReference type="InterPro" id="IPR000408">
    <property type="entry name" value="Reg_chr_condens"/>
</dbReference>
<feature type="repeat" description="RCC1" evidence="2">
    <location>
        <begin position="294"/>
        <end position="331"/>
    </location>
</feature>
<proteinExistence type="predicted"/>
<comment type="caution">
    <text evidence="3">The sequence shown here is derived from an EMBL/GenBank/DDBJ whole genome shotgun (WGS) entry which is preliminary data.</text>
</comment>
<dbReference type="GeneID" id="89940765"/>
<dbReference type="RefSeq" id="XP_064672853.1">
    <property type="nucleotide sequence ID" value="XM_064816640.1"/>
</dbReference>
<dbReference type="PRINTS" id="PR00633">
    <property type="entry name" value="RCCNDNSATION"/>
</dbReference>
<reference evidence="3" key="2">
    <citation type="submission" date="2023-05" db="EMBL/GenBank/DDBJ databases">
        <authorList>
            <consortium name="Lawrence Berkeley National Laboratory"/>
            <person name="Steindorff A."/>
            <person name="Hensen N."/>
            <person name="Bonometti L."/>
            <person name="Westerberg I."/>
            <person name="Brannstrom I.O."/>
            <person name="Guillou S."/>
            <person name="Cros-Aarteil S."/>
            <person name="Calhoun S."/>
            <person name="Haridas S."/>
            <person name="Kuo A."/>
            <person name="Mondo S."/>
            <person name="Pangilinan J."/>
            <person name="Riley R."/>
            <person name="Labutti K."/>
            <person name="Andreopoulos B."/>
            <person name="Lipzen A."/>
            <person name="Chen C."/>
            <person name="Yanf M."/>
            <person name="Daum C."/>
            <person name="Ng V."/>
            <person name="Clum A."/>
            <person name="Ohm R."/>
            <person name="Martin F."/>
            <person name="Silar P."/>
            <person name="Natvig D."/>
            <person name="Lalanne C."/>
            <person name="Gautier V."/>
            <person name="Ament-Velasquez S.L."/>
            <person name="Kruys A."/>
            <person name="Hutchinson M.I."/>
            <person name="Powell A.J."/>
            <person name="Barry K."/>
            <person name="Miller A.N."/>
            <person name="Grigoriev I.V."/>
            <person name="Debuchy R."/>
            <person name="Gladieux P."/>
            <person name="Thoren M.H."/>
            <person name="Johannesson H."/>
        </authorList>
    </citation>
    <scope>NUCLEOTIDE SEQUENCE</scope>
    <source>
        <strain evidence="3">CBS 508.74</strain>
    </source>
</reference>
<evidence type="ECO:0000313" key="4">
    <source>
        <dbReference type="Proteomes" id="UP001302812"/>
    </source>
</evidence>
<dbReference type="PANTHER" id="PTHR22870">
    <property type="entry name" value="REGULATOR OF CHROMOSOME CONDENSATION"/>
    <property type="match status" value="1"/>
</dbReference>
<dbReference type="Pfam" id="PF13540">
    <property type="entry name" value="RCC1_2"/>
    <property type="match status" value="2"/>
</dbReference>
<reference evidence="3" key="1">
    <citation type="journal article" date="2023" name="Mol. Phylogenet. Evol.">
        <title>Genome-scale phylogeny and comparative genomics of the fungal order Sordariales.</title>
        <authorList>
            <person name="Hensen N."/>
            <person name="Bonometti L."/>
            <person name="Westerberg I."/>
            <person name="Brannstrom I.O."/>
            <person name="Guillou S."/>
            <person name="Cros-Aarteil S."/>
            <person name="Calhoun S."/>
            <person name="Haridas S."/>
            <person name="Kuo A."/>
            <person name="Mondo S."/>
            <person name="Pangilinan J."/>
            <person name="Riley R."/>
            <person name="LaButti K."/>
            <person name="Andreopoulos B."/>
            <person name="Lipzen A."/>
            <person name="Chen C."/>
            <person name="Yan M."/>
            <person name="Daum C."/>
            <person name="Ng V."/>
            <person name="Clum A."/>
            <person name="Steindorff A."/>
            <person name="Ohm R.A."/>
            <person name="Martin F."/>
            <person name="Silar P."/>
            <person name="Natvig D.O."/>
            <person name="Lalanne C."/>
            <person name="Gautier V."/>
            <person name="Ament-Velasquez S.L."/>
            <person name="Kruys A."/>
            <person name="Hutchinson M.I."/>
            <person name="Powell A.J."/>
            <person name="Barry K."/>
            <person name="Miller A.N."/>
            <person name="Grigoriev I.V."/>
            <person name="Debuchy R."/>
            <person name="Gladieux P."/>
            <person name="Hiltunen Thoren M."/>
            <person name="Johannesson H."/>
        </authorList>
    </citation>
    <scope>NUCLEOTIDE SEQUENCE</scope>
    <source>
        <strain evidence="3">CBS 508.74</strain>
    </source>
</reference>
<keyword evidence="4" id="KW-1185">Reference proteome</keyword>
<feature type="repeat" description="RCC1" evidence="2">
    <location>
        <begin position="199"/>
        <end position="249"/>
    </location>
</feature>
<dbReference type="Proteomes" id="UP001302812">
    <property type="component" value="Unassembled WGS sequence"/>
</dbReference>
<feature type="repeat" description="RCC1" evidence="2">
    <location>
        <begin position="144"/>
        <end position="198"/>
    </location>
</feature>
<evidence type="ECO:0000313" key="3">
    <source>
        <dbReference type="EMBL" id="KAK4115283.1"/>
    </source>
</evidence>
<dbReference type="Pfam" id="PF00415">
    <property type="entry name" value="RCC1"/>
    <property type="match status" value="1"/>
</dbReference>